<dbReference type="RefSeq" id="YP_009958942.1">
    <property type="nucleotide sequence ID" value="NC_051675.1"/>
</dbReference>
<dbReference type="EMBL" id="MH590598">
    <property type="protein sequence ID" value="AXH69860.1"/>
    <property type="molecule type" value="Genomic_DNA"/>
</dbReference>
<dbReference type="GeneID" id="60330479"/>
<dbReference type="KEGG" id="vg:60330479"/>
<evidence type="ECO:0000313" key="2">
    <source>
        <dbReference type="Proteomes" id="UP000259060"/>
    </source>
</evidence>
<keyword evidence="2" id="KW-1185">Reference proteome</keyword>
<dbReference type="Proteomes" id="UP000259060">
    <property type="component" value="Segment"/>
</dbReference>
<sequence>MSMDFHLPRADQLKLQEALGGIPTLIEDLAVTITRQARVQKPGLGKLRRRKAEARIPFHIGAVEAADELHNALIKWVRFTCDARQTPYTESNDDITLARWLRRNVTALALIEGSEESWPEIHHRIEECRKQIDLPPEDDIVIDPERVRQANRQILTAGQIEKIAPRLGALGAGLNKRRVQTLVKSKRLRPCAVDGEVRFYRLGDVLDAHHRQLPRSKKTTSEQVRLAE</sequence>
<organism evidence="1 2">
    <name type="scientific">Mycobacterium phage Krakatau</name>
    <dbReference type="NCBI Taxonomy" id="2283296"/>
    <lineage>
        <taxon>Viruses</taxon>
        <taxon>Duplodnaviria</taxon>
        <taxon>Heunggongvirae</taxon>
        <taxon>Uroviricota</taxon>
        <taxon>Caudoviricetes</taxon>
        <taxon>Gracegardnervirinae</taxon>
        <taxon>Cheoctovirus</taxon>
        <taxon>Cheoctovirus krakatau</taxon>
    </lineage>
</organism>
<protein>
    <recommendedName>
        <fullName evidence="3">Helix-turn-helix DNA binding domain protein</fullName>
    </recommendedName>
</protein>
<evidence type="ECO:0000313" key="1">
    <source>
        <dbReference type="EMBL" id="AXH69860.1"/>
    </source>
</evidence>
<reference evidence="2" key="1">
    <citation type="submission" date="2018-07" db="EMBL/GenBank/DDBJ databases">
        <authorList>
            <person name="Quirk P.G."/>
            <person name="Krulwich T.A."/>
        </authorList>
    </citation>
    <scope>NUCLEOTIDE SEQUENCE [LARGE SCALE GENOMIC DNA]</scope>
</reference>
<name>A0A345MH29_9CAUD</name>
<gene>
    <name evidence="1" type="primary">86</name>
    <name evidence="1" type="ORF">SEA_KRAKATAU_86</name>
</gene>
<accession>A0A345MH29</accession>
<proteinExistence type="predicted"/>
<evidence type="ECO:0008006" key="3">
    <source>
        <dbReference type="Google" id="ProtNLM"/>
    </source>
</evidence>